<dbReference type="AlphaFoldDB" id="A0A1I1LX36"/>
<dbReference type="SUPFAM" id="SSF47413">
    <property type="entry name" value="lambda repressor-like DNA-binding domains"/>
    <property type="match status" value="1"/>
</dbReference>
<dbReference type="InterPro" id="IPR010982">
    <property type="entry name" value="Lambda_DNA-bd_dom_sf"/>
</dbReference>
<feature type="domain" description="DUF6922" evidence="1">
    <location>
        <begin position="105"/>
        <end position="156"/>
    </location>
</feature>
<dbReference type="Proteomes" id="UP000199577">
    <property type="component" value="Unassembled WGS sequence"/>
</dbReference>
<dbReference type="STRING" id="623281.SAMN05421747_1256"/>
<name>A0A1I1LX36_9SPHI</name>
<dbReference type="GO" id="GO:0003677">
    <property type="term" value="F:DNA binding"/>
    <property type="evidence" value="ECO:0007669"/>
    <property type="project" value="InterPro"/>
</dbReference>
<organism evidence="2 3">
    <name type="scientific">Parapedobacter composti</name>
    <dbReference type="NCBI Taxonomy" id="623281"/>
    <lineage>
        <taxon>Bacteria</taxon>
        <taxon>Pseudomonadati</taxon>
        <taxon>Bacteroidota</taxon>
        <taxon>Sphingobacteriia</taxon>
        <taxon>Sphingobacteriales</taxon>
        <taxon>Sphingobacteriaceae</taxon>
        <taxon>Parapedobacter</taxon>
    </lineage>
</organism>
<dbReference type="EMBL" id="FOLL01000025">
    <property type="protein sequence ID" value="SFC77674.1"/>
    <property type="molecule type" value="Genomic_DNA"/>
</dbReference>
<reference evidence="2 3" key="1">
    <citation type="submission" date="2016-10" db="EMBL/GenBank/DDBJ databases">
        <authorList>
            <person name="de Groot N.N."/>
        </authorList>
    </citation>
    <scope>NUCLEOTIDE SEQUENCE [LARGE SCALE GENOMIC DNA]</scope>
    <source>
        <strain evidence="2 3">DSM 22900</strain>
    </source>
</reference>
<evidence type="ECO:0000313" key="2">
    <source>
        <dbReference type="EMBL" id="SFC77674.1"/>
    </source>
</evidence>
<accession>A0A1I1LX36</accession>
<keyword evidence="3" id="KW-1185">Reference proteome</keyword>
<protein>
    <submittedName>
        <fullName evidence="2">Plasmid maintenance system antidote protein VapI, contains XRE-type HTH domain</fullName>
    </submittedName>
</protein>
<gene>
    <name evidence="2" type="ORF">SAMN05421747_1256</name>
</gene>
<evidence type="ECO:0000313" key="3">
    <source>
        <dbReference type="Proteomes" id="UP000199577"/>
    </source>
</evidence>
<dbReference type="InterPro" id="IPR053830">
    <property type="entry name" value="DUF6922"/>
</dbReference>
<dbReference type="Gene3D" id="1.10.260.40">
    <property type="entry name" value="lambda repressor-like DNA-binding domains"/>
    <property type="match status" value="1"/>
</dbReference>
<dbReference type="Pfam" id="PF21956">
    <property type="entry name" value="DUF6922"/>
    <property type="match status" value="1"/>
</dbReference>
<sequence>MLTFVSMEAAIEKYKGIHPGLILEHELKKRKIAKNRFATAVDQRRQTLNAITKGRRKLPVELSFKIDKELGYAAGTMLMMQAYYEIEDYRKRQQSTEGNFELGKLRKGLFWDTDINKLDSEKHATAIIRRVFERGNNEEKIYITDYYGDLRVAEILGTDSLVK</sequence>
<proteinExistence type="predicted"/>
<evidence type="ECO:0000259" key="1">
    <source>
        <dbReference type="Pfam" id="PF21956"/>
    </source>
</evidence>